<dbReference type="RefSeq" id="WP_343859787.1">
    <property type="nucleotide sequence ID" value="NZ_BAAAFD010000005.1"/>
</dbReference>
<dbReference type="Gene3D" id="2.30.30.760">
    <property type="match status" value="1"/>
</dbReference>
<evidence type="ECO:0000256" key="3">
    <source>
        <dbReference type="ARBA" id="ARBA00014754"/>
    </source>
</evidence>
<dbReference type="InterPro" id="IPR017585">
    <property type="entry name" value="SAF_FlgA"/>
</dbReference>
<dbReference type="Proteomes" id="UP001500359">
    <property type="component" value="Unassembled WGS sequence"/>
</dbReference>
<dbReference type="PANTHER" id="PTHR36307">
    <property type="entry name" value="FLAGELLA BASAL BODY P-RING FORMATION PROTEIN FLGA"/>
    <property type="match status" value="1"/>
</dbReference>
<reference evidence="10" key="1">
    <citation type="journal article" date="2019" name="Int. J. Syst. Evol. Microbiol.">
        <title>The Global Catalogue of Microorganisms (GCM) 10K type strain sequencing project: providing services to taxonomists for standard genome sequencing and annotation.</title>
        <authorList>
            <consortium name="The Broad Institute Genomics Platform"/>
            <consortium name="The Broad Institute Genome Sequencing Center for Infectious Disease"/>
            <person name="Wu L."/>
            <person name="Ma J."/>
        </authorList>
    </citation>
    <scope>NUCLEOTIDE SEQUENCE [LARGE SCALE GENOMIC DNA]</scope>
    <source>
        <strain evidence="10">JCM 15896</strain>
    </source>
</reference>
<organism evidence="9 10">
    <name type="scientific">Aliiglaciecola litoralis</name>
    <dbReference type="NCBI Taxonomy" id="582857"/>
    <lineage>
        <taxon>Bacteria</taxon>
        <taxon>Pseudomonadati</taxon>
        <taxon>Pseudomonadota</taxon>
        <taxon>Gammaproteobacteria</taxon>
        <taxon>Alteromonadales</taxon>
        <taxon>Alteromonadaceae</taxon>
        <taxon>Aliiglaciecola</taxon>
    </lineage>
</organism>
<keyword evidence="9" id="KW-0282">Flagellum</keyword>
<sequence length="239" mass="26069">MKKLRIRTIKYVLLAFGLATTAPLTASEQINLAHQQLLESAKNYVFQALTQGAVNQDTSLSVEATPLDTRIVIPECQSDYVFSASDETLRQSNITVRAECPDNDWYLYLMVKAVRIQPVVVLTRAMSPGAVLNENSVKLVMMDKNLIRTSTFSDVNTVLGARLKKRSRPGQPIVPGQLCFVCKGDSIVIIASGGGVNIKASGIAQQDGNLGDTIAVKNSRSQKLVHAQVVDTRQVEVQI</sequence>
<evidence type="ECO:0000313" key="10">
    <source>
        <dbReference type="Proteomes" id="UP001500359"/>
    </source>
</evidence>
<dbReference type="PANTHER" id="PTHR36307:SF1">
    <property type="entry name" value="FLAGELLA BASAL BODY P-RING FORMATION PROTEIN FLGA"/>
    <property type="match status" value="1"/>
</dbReference>
<evidence type="ECO:0000256" key="4">
    <source>
        <dbReference type="ARBA" id="ARBA00022729"/>
    </source>
</evidence>
<accession>A0ABP3WWF4</accession>
<evidence type="ECO:0000259" key="8">
    <source>
        <dbReference type="SMART" id="SM00858"/>
    </source>
</evidence>
<dbReference type="InterPro" id="IPR041231">
    <property type="entry name" value="FlgA_N"/>
</dbReference>
<evidence type="ECO:0000256" key="2">
    <source>
        <dbReference type="ARBA" id="ARBA00010474"/>
    </source>
</evidence>
<protein>
    <recommendedName>
        <fullName evidence="3 7">Flagella basal body P-ring formation protein FlgA</fullName>
    </recommendedName>
</protein>
<dbReference type="EMBL" id="BAAAFD010000005">
    <property type="protein sequence ID" value="GAA0857111.1"/>
    <property type="molecule type" value="Genomic_DNA"/>
</dbReference>
<proteinExistence type="inferred from homology"/>
<evidence type="ECO:0000256" key="7">
    <source>
        <dbReference type="RuleBase" id="RU362063"/>
    </source>
</evidence>
<comment type="subcellular location">
    <subcellularLocation>
        <location evidence="1 7">Periplasm</location>
    </subcellularLocation>
</comment>
<keyword evidence="9" id="KW-0969">Cilium</keyword>
<evidence type="ECO:0000313" key="9">
    <source>
        <dbReference type="EMBL" id="GAA0857111.1"/>
    </source>
</evidence>
<evidence type="ECO:0000256" key="6">
    <source>
        <dbReference type="ARBA" id="ARBA00025643"/>
    </source>
</evidence>
<dbReference type="InterPro" id="IPR013974">
    <property type="entry name" value="SAF"/>
</dbReference>
<feature type="signal peptide" evidence="7">
    <location>
        <begin position="1"/>
        <end position="26"/>
    </location>
</feature>
<feature type="chain" id="PRO_5044976642" description="Flagella basal body P-ring formation protein FlgA" evidence="7">
    <location>
        <begin position="27"/>
        <end position="239"/>
    </location>
</feature>
<dbReference type="CDD" id="cd11614">
    <property type="entry name" value="SAF_CpaB_FlgA_like"/>
    <property type="match status" value="1"/>
</dbReference>
<dbReference type="Gene3D" id="3.90.1210.10">
    <property type="entry name" value="Antifreeze-like/N-acetylneuraminic acid synthase C-terminal domain"/>
    <property type="match status" value="1"/>
</dbReference>
<keyword evidence="9" id="KW-0966">Cell projection</keyword>
<keyword evidence="4 7" id="KW-0732">Signal</keyword>
<keyword evidence="10" id="KW-1185">Reference proteome</keyword>
<feature type="domain" description="SAF" evidence="8">
    <location>
        <begin position="117"/>
        <end position="179"/>
    </location>
</feature>
<comment type="function">
    <text evidence="6 7">Involved in the assembly process of the P-ring formation. It may associate with FlgF on the rod constituting a structure essential for the P-ring assembly or may act as a modulator protein for the P-ring assembly.</text>
</comment>
<keyword evidence="7" id="KW-1005">Bacterial flagellum biogenesis</keyword>
<dbReference type="SMART" id="SM00858">
    <property type="entry name" value="SAF"/>
    <property type="match status" value="1"/>
</dbReference>
<dbReference type="NCBIfam" id="TIGR03170">
    <property type="entry name" value="flgA_cterm"/>
    <property type="match status" value="1"/>
</dbReference>
<name>A0ABP3WWF4_9ALTE</name>
<evidence type="ECO:0000256" key="5">
    <source>
        <dbReference type="ARBA" id="ARBA00022764"/>
    </source>
</evidence>
<comment type="similarity">
    <text evidence="2 7">Belongs to the FlgA family.</text>
</comment>
<dbReference type="Pfam" id="PF13144">
    <property type="entry name" value="ChapFlgA"/>
    <property type="match status" value="1"/>
</dbReference>
<evidence type="ECO:0000256" key="1">
    <source>
        <dbReference type="ARBA" id="ARBA00004418"/>
    </source>
</evidence>
<comment type="caution">
    <text evidence="9">The sequence shown here is derived from an EMBL/GenBank/DDBJ whole genome shotgun (WGS) entry which is preliminary data.</text>
</comment>
<gene>
    <name evidence="9" type="primary">flgA</name>
    <name evidence="9" type="ORF">GCM10009114_21600</name>
</gene>
<dbReference type="Pfam" id="PF17656">
    <property type="entry name" value="ChapFlgA_N"/>
    <property type="match status" value="1"/>
</dbReference>
<keyword evidence="5 7" id="KW-0574">Periplasm</keyword>
<dbReference type="InterPro" id="IPR039246">
    <property type="entry name" value="Flagellar_FlgA"/>
</dbReference>